<evidence type="ECO:0000313" key="2">
    <source>
        <dbReference type="Proteomes" id="UP000823046"/>
    </source>
</evidence>
<evidence type="ECO:0000313" key="1">
    <source>
        <dbReference type="EMBL" id="KAF8817926.1"/>
    </source>
</evidence>
<protein>
    <submittedName>
        <fullName evidence="1">Microtubule associated protein SPM2</fullName>
    </submittedName>
</protein>
<comment type="caution">
    <text evidence="1">The sequence shown here is derived from an EMBL/GenBank/DDBJ whole genome shotgun (WGS) entry which is preliminary data.</text>
</comment>
<keyword evidence="2" id="KW-1185">Reference proteome</keyword>
<gene>
    <name evidence="1" type="primary">SPM2</name>
    <name evidence="1" type="ORF">IE077_002766</name>
</gene>
<dbReference type="EMBL" id="JADAQX010001210">
    <property type="protein sequence ID" value="KAF8817926.1"/>
    <property type="molecule type" value="Genomic_DNA"/>
</dbReference>
<reference evidence="1 2" key="1">
    <citation type="journal article" date="2020" name="bioRxiv">
        <title>Metabolic contributions of an alphaproteobacterial endosymbiont in the apicomplexan Cardiosporidium cionae.</title>
        <authorList>
            <person name="Hunter E.S."/>
            <person name="Paight C.J."/>
            <person name="Lane C.E."/>
        </authorList>
    </citation>
    <scope>NUCLEOTIDE SEQUENCE [LARGE SCALE GENOMIC DNA]</scope>
    <source>
        <strain evidence="1">ESH_2018</strain>
    </source>
</reference>
<sequence>MKSAGMPSKRLSEVYGDSVFHRKGLPMNSETTAMQDNVSELLRNFNSENGLTAAKFPTNGYAGIPSLQLNKQMLYGHSARQLTTNVTNSSRNIATLWGEKATVDSRDAEIFPAQHQSRKNLKQYFPASNINEAFCTRCQIINSHTGRTEIMAARRPGKATAEVNIVEFDAYQHRRQRQPILTFTETGIKTSKMGMTTRKGRATEKKRLTTLTPLSYSMRSDQLCCTDFWMVPKVGAQVQNNLGQSKRQYELPLWNDKSARPAI</sequence>
<name>A0ABQ7J565_9APIC</name>
<organism evidence="1 2">
    <name type="scientific">Cardiosporidium cionae</name>
    <dbReference type="NCBI Taxonomy" id="476202"/>
    <lineage>
        <taxon>Eukaryota</taxon>
        <taxon>Sar</taxon>
        <taxon>Alveolata</taxon>
        <taxon>Apicomplexa</taxon>
        <taxon>Aconoidasida</taxon>
        <taxon>Nephromycida</taxon>
        <taxon>Cardiosporidium</taxon>
    </lineage>
</organism>
<accession>A0ABQ7J565</accession>
<proteinExistence type="predicted"/>
<dbReference type="Proteomes" id="UP000823046">
    <property type="component" value="Unassembled WGS sequence"/>
</dbReference>